<feature type="region of interest" description="Disordered" evidence="1">
    <location>
        <begin position="1"/>
        <end position="29"/>
    </location>
</feature>
<comment type="caution">
    <text evidence="2">The sequence shown here is derived from an EMBL/GenBank/DDBJ whole genome shotgun (WGS) entry which is preliminary data.</text>
</comment>
<dbReference type="AlphaFoldDB" id="A0A9P5XA47"/>
<dbReference type="Proteomes" id="UP000807342">
    <property type="component" value="Unassembled WGS sequence"/>
</dbReference>
<evidence type="ECO:0000256" key="1">
    <source>
        <dbReference type="SAM" id="MobiDB-lite"/>
    </source>
</evidence>
<sequence length="560" mass="60415">MHIAQSESTRNTPRPRGIRQDNAKRPPNPCSSIAASGLFLLPFDMPVPPPLPLPDFWIGRGAPCEFGCRCGAKPTGAGIGAGLGVTLQYQDDSFRGTPGRLNRGSDSGRARCCSRTGVRRRLQKEKVAKFHKRRLVAKGRKGVHGVGHIRRVKRKGMRRRLRGRRVNHRAKKGKIVPVQDIAIVPTSSVGPLAALSLSPTLTPSPLSSTSFEEGPEARNAFCDYDDYSCFPSPIPGEGVPTKSLFDEMRECMEMQGVDVPEAFLEFVEYKELEGGGCDVGMNGGGETKRIELTAELEVQGGQILGTACVGSNGAVDTGEERVNLVSPGAKKRVDTDDNWTSGSDLFSMLSVDCDRPLSTDLSKNALDTPVSLRFLASLAFLTGSRGEETERKIPEAVGEEECTSGTATNCGGTGLRARIPHTKHTMRVVAVVEEGQAQKEDVYVVKSDVRKAEQGAKRVPDEVAVAAEEGIPEMNTTKKGDILKGWSANAVAEGVALASQGGNGDSRREVREESRCLTLIKFTPLSDSAALEQCRGPLSSAKPRTKMMMDVMWSHSSSHR</sequence>
<reference evidence="2" key="1">
    <citation type="submission" date="2020-11" db="EMBL/GenBank/DDBJ databases">
        <authorList>
            <consortium name="DOE Joint Genome Institute"/>
            <person name="Ahrendt S."/>
            <person name="Riley R."/>
            <person name="Andreopoulos W."/>
            <person name="Labutti K."/>
            <person name="Pangilinan J."/>
            <person name="Ruiz-Duenas F.J."/>
            <person name="Barrasa J.M."/>
            <person name="Sanchez-Garcia M."/>
            <person name="Camarero S."/>
            <person name="Miyauchi S."/>
            <person name="Serrano A."/>
            <person name="Linde D."/>
            <person name="Babiker R."/>
            <person name="Drula E."/>
            <person name="Ayuso-Fernandez I."/>
            <person name="Pacheco R."/>
            <person name="Padilla G."/>
            <person name="Ferreira P."/>
            <person name="Barriuso J."/>
            <person name="Kellner H."/>
            <person name="Castanera R."/>
            <person name="Alfaro M."/>
            <person name="Ramirez L."/>
            <person name="Pisabarro A.G."/>
            <person name="Kuo A."/>
            <person name="Tritt A."/>
            <person name="Lipzen A."/>
            <person name="He G."/>
            <person name="Yan M."/>
            <person name="Ng V."/>
            <person name="Cullen D."/>
            <person name="Martin F."/>
            <person name="Rosso M.-N."/>
            <person name="Henrissat B."/>
            <person name="Hibbett D."/>
            <person name="Martinez A.T."/>
            <person name="Grigoriev I.V."/>
        </authorList>
    </citation>
    <scope>NUCLEOTIDE SEQUENCE</scope>
    <source>
        <strain evidence="2">MF-IS2</strain>
    </source>
</reference>
<evidence type="ECO:0000313" key="3">
    <source>
        <dbReference type="Proteomes" id="UP000807342"/>
    </source>
</evidence>
<protein>
    <submittedName>
        <fullName evidence="2">Uncharacterized protein</fullName>
    </submittedName>
</protein>
<accession>A0A9P5XA47</accession>
<name>A0A9P5XA47_9AGAR</name>
<feature type="compositionally biased region" description="Polar residues" evidence="1">
    <location>
        <begin position="1"/>
        <end position="12"/>
    </location>
</feature>
<dbReference type="EMBL" id="MU151207">
    <property type="protein sequence ID" value="KAF9447274.1"/>
    <property type="molecule type" value="Genomic_DNA"/>
</dbReference>
<organism evidence="2 3">
    <name type="scientific">Macrolepiota fuliginosa MF-IS2</name>
    <dbReference type="NCBI Taxonomy" id="1400762"/>
    <lineage>
        <taxon>Eukaryota</taxon>
        <taxon>Fungi</taxon>
        <taxon>Dikarya</taxon>
        <taxon>Basidiomycota</taxon>
        <taxon>Agaricomycotina</taxon>
        <taxon>Agaricomycetes</taxon>
        <taxon>Agaricomycetidae</taxon>
        <taxon>Agaricales</taxon>
        <taxon>Agaricineae</taxon>
        <taxon>Agaricaceae</taxon>
        <taxon>Macrolepiota</taxon>
    </lineage>
</organism>
<gene>
    <name evidence="2" type="ORF">P691DRAFT_129505</name>
</gene>
<proteinExistence type="predicted"/>
<evidence type="ECO:0000313" key="2">
    <source>
        <dbReference type="EMBL" id="KAF9447274.1"/>
    </source>
</evidence>
<keyword evidence="3" id="KW-1185">Reference proteome</keyword>